<accession>A0A558DAV5</accession>
<proteinExistence type="predicted"/>
<dbReference type="SUPFAM" id="SSF51905">
    <property type="entry name" value="FAD/NAD(P)-binding domain"/>
    <property type="match status" value="1"/>
</dbReference>
<dbReference type="EMBL" id="VMRY01000010">
    <property type="protein sequence ID" value="TVT58103.1"/>
    <property type="molecule type" value="Genomic_DNA"/>
</dbReference>
<dbReference type="InterPro" id="IPR006076">
    <property type="entry name" value="FAD-dep_OxRdtase"/>
</dbReference>
<dbReference type="Proteomes" id="UP000317355">
    <property type="component" value="Unassembled WGS sequence"/>
</dbReference>
<evidence type="ECO:0000259" key="2">
    <source>
        <dbReference type="Pfam" id="PF01266"/>
    </source>
</evidence>
<dbReference type="AlphaFoldDB" id="A0A558DAV5"/>
<evidence type="ECO:0000256" key="1">
    <source>
        <dbReference type="ARBA" id="ARBA00023002"/>
    </source>
</evidence>
<feature type="domain" description="FAD dependent oxidoreductase" evidence="2">
    <location>
        <begin position="8"/>
        <end position="236"/>
    </location>
</feature>
<dbReference type="InterPro" id="IPR036188">
    <property type="entry name" value="FAD/NAD-bd_sf"/>
</dbReference>
<protein>
    <submittedName>
        <fullName evidence="3">FAD-dependent oxidoreductase</fullName>
    </submittedName>
</protein>
<dbReference type="GO" id="GO:0016491">
    <property type="term" value="F:oxidoreductase activity"/>
    <property type="evidence" value="ECO:0007669"/>
    <property type="project" value="UniProtKB-KW"/>
</dbReference>
<evidence type="ECO:0000313" key="4">
    <source>
        <dbReference type="Proteomes" id="UP000317355"/>
    </source>
</evidence>
<dbReference type="Gene3D" id="3.50.50.60">
    <property type="entry name" value="FAD/NAD(P)-binding domain"/>
    <property type="match status" value="1"/>
</dbReference>
<gene>
    <name evidence="3" type="ORF">FHK82_05160</name>
</gene>
<organism evidence="3 4">
    <name type="scientific">Sedimenticola thiotaurini</name>
    <dbReference type="NCBI Taxonomy" id="1543721"/>
    <lineage>
        <taxon>Bacteria</taxon>
        <taxon>Pseudomonadati</taxon>
        <taxon>Pseudomonadota</taxon>
        <taxon>Gammaproteobacteria</taxon>
        <taxon>Chromatiales</taxon>
        <taxon>Sedimenticolaceae</taxon>
        <taxon>Sedimenticola</taxon>
    </lineage>
</organism>
<sequence>MTISVQADITVFGSGIAGLWISSVLRQKGFSVALIESASVGGIQTIASQGIIHGGTKYALSGTLSEATRAIGDMPQLWRSCLSGTGPLDLSDVKILSEYQFLWSTENLISQLTGFFASKAMRSRIQAVAEESRPAPFNTTKFKGNLYQLDELVLDIPSLIKSLSRRLIEQTITADPAHIGLKPETPHSLTIQQASGRLIIDSQYMILAAGAGNKSLLAQLGKTSPAMQLRPLHMVMLKGQLPELYAHCIGANANPRLTITSAKHRQQNIWYIGGQLAESGVGISPDVQISRAKDELSATMPWVDTGKTEWATFLAQRAEPKMKNRRRPDSYFLQHDNRITTVWPTKLAFAPRLASDVLSQLDQTNIRPKTTQSDLSIYSLENKLAKPPWETAIQWK</sequence>
<comment type="caution">
    <text evidence="3">The sequence shown here is derived from an EMBL/GenBank/DDBJ whole genome shotgun (WGS) entry which is preliminary data.</text>
</comment>
<evidence type="ECO:0000313" key="3">
    <source>
        <dbReference type="EMBL" id="TVT58103.1"/>
    </source>
</evidence>
<keyword evidence="1" id="KW-0560">Oxidoreductase</keyword>
<dbReference type="Gene3D" id="3.30.9.10">
    <property type="entry name" value="D-Amino Acid Oxidase, subunit A, domain 2"/>
    <property type="match status" value="1"/>
</dbReference>
<reference evidence="3 4" key="1">
    <citation type="submission" date="2019-07" db="EMBL/GenBank/DDBJ databases">
        <title>The pathways for chlorine oxyanion respiration interact through the shared metabolite chlorate.</title>
        <authorList>
            <person name="Barnum T.P."/>
            <person name="Cheng Y."/>
            <person name="Hill K.A."/>
            <person name="Lucas L.N."/>
            <person name="Carlson H.K."/>
            <person name="Coates J.D."/>
        </authorList>
    </citation>
    <scope>NUCLEOTIDE SEQUENCE [LARGE SCALE GENOMIC DNA]</scope>
    <source>
        <strain evidence="3">BK-3</strain>
    </source>
</reference>
<dbReference type="Pfam" id="PF01266">
    <property type="entry name" value="DAO"/>
    <property type="match status" value="1"/>
</dbReference>
<name>A0A558DAV5_9GAMM</name>